<dbReference type="Proteomes" id="UP000324269">
    <property type="component" value="Unassembled WGS sequence"/>
</dbReference>
<evidence type="ECO:0000256" key="1">
    <source>
        <dbReference type="PROSITE-ProRule" id="PRU00339"/>
    </source>
</evidence>
<dbReference type="InterPro" id="IPR019734">
    <property type="entry name" value="TPR_rpt"/>
</dbReference>
<keyword evidence="1" id="KW-0802">TPR repeat</keyword>
<feature type="coiled-coil region" evidence="2">
    <location>
        <begin position="236"/>
        <end position="293"/>
    </location>
</feature>
<name>A0A5D4U491_9BACI</name>
<dbReference type="RefSeq" id="WP_148968057.1">
    <property type="nucleotide sequence ID" value="NZ_CANLNA010000001.1"/>
</dbReference>
<dbReference type="AlphaFoldDB" id="A0A5D4U491"/>
<comment type="caution">
    <text evidence="4">The sequence shown here is derived from an EMBL/GenBank/DDBJ whole genome shotgun (WGS) entry which is preliminary data.</text>
</comment>
<evidence type="ECO:0000256" key="2">
    <source>
        <dbReference type="SAM" id="Coils"/>
    </source>
</evidence>
<dbReference type="SUPFAM" id="SSF48452">
    <property type="entry name" value="TPR-like"/>
    <property type="match status" value="1"/>
</dbReference>
<evidence type="ECO:0000313" key="4">
    <source>
        <dbReference type="EMBL" id="TYS88765.1"/>
    </source>
</evidence>
<reference evidence="4 5" key="1">
    <citation type="submission" date="2019-08" db="EMBL/GenBank/DDBJ databases">
        <title>Bacillus genomes from the desert of Cuatro Cienegas, Coahuila.</title>
        <authorList>
            <person name="Olmedo-Alvarez G."/>
        </authorList>
    </citation>
    <scope>NUCLEOTIDE SEQUENCE [LARGE SCALE GENOMIC DNA]</scope>
    <source>
        <strain evidence="4 5">CH87b_3T</strain>
    </source>
</reference>
<dbReference type="GO" id="GO:0003677">
    <property type="term" value="F:DNA binding"/>
    <property type="evidence" value="ECO:0007669"/>
    <property type="project" value="InterPro"/>
</dbReference>
<dbReference type="EMBL" id="VTEZ01000001">
    <property type="protein sequence ID" value="TYS88765.1"/>
    <property type="molecule type" value="Genomic_DNA"/>
</dbReference>
<evidence type="ECO:0000313" key="5">
    <source>
        <dbReference type="Proteomes" id="UP000324269"/>
    </source>
</evidence>
<feature type="repeat" description="TPR" evidence="1">
    <location>
        <begin position="260"/>
        <end position="293"/>
    </location>
</feature>
<proteinExistence type="predicted"/>
<dbReference type="SMART" id="SM00028">
    <property type="entry name" value="TPR"/>
    <property type="match status" value="2"/>
</dbReference>
<feature type="domain" description="HTH cro/C1-type" evidence="3">
    <location>
        <begin position="7"/>
        <end position="61"/>
    </location>
</feature>
<accession>A0A5D4U491</accession>
<protein>
    <submittedName>
        <fullName evidence="4">Helix-turn-helix transcriptional regulator</fullName>
    </submittedName>
</protein>
<evidence type="ECO:0000259" key="3">
    <source>
        <dbReference type="PROSITE" id="PS50943"/>
    </source>
</evidence>
<dbReference type="Pfam" id="PF01381">
    <property type="entry name" value="HTH_3"/>
    <property type="match status" value="1"/>
</dbReference>
<gene>
    <name evidence="4" type="ORF">FZC85_04995</name>
</gene>
<dbReference type="PROSITE" id="PS50005">
    <property type="entry name" value="TPR"/>
    <property type="match status" value="1"/>
</dbReference>
<dbReference type="OrthoDB" id="252257at2"/>
<dbReference type="CDD" id="cd00093">
    <property type="entry name" value="HTH_XRE"/>
    <property type="match status" value="1"/>
</dbReference>
<dbReference type="InterPro" id="IPR011990">
    <property type="entry name" value="TPR-like_helical_dom_sf"/>
</dbReference>
<dbReference type="PROSITE" id="PS50943">
    <property type="entry name" value="HTH_CROC1"/>
    <property type="match status" value="1"/>
</dbReference>
<keyword evidence="2" id="KW-0175">Coiled coil</keyword>
<dbReference type="Gene3D" id="1.25.40.10">
    <property type="entry name" value="Tetratricopeptide repeat domain"/>
    <property type="match status" value="1"/>
</dbReference>
<dbReference type="InterPro" id="IPR010982">
    <property type="entry name" value="Lambda_DNA-bd_dom_sf"/>
</dbReference>
<dbReference type="SUPFAM" id="SSF47413">
    <property type="entry name" value="lambda repressor-like DNA-binding domains"/>
    <property type="match status" value="1"/>
</dbReference>
<dbReference type="Gene3D" id="1.10.260.40">
    <property type="entry name" value="lambda repressor-like DNA-binding domains"/>
    <property type="match status" value="1"/>
</dbReference>
<sequence>MIEGKLIKFHREDSGLTQEQLAQGICSTTHLSKIERGITEYSSEITDLLARKLGINMDVERSRYHSLQAKLSEWNDAIIMIRTNDIHQLKGEIEKEPLRFLSDFIIQYNLFLARYYLFLNNHGKTKEILGMFENKNYSLSPFEQNLLLHVKGIYYHSTRQFNTCINVLKQIDDEYPNSEYYFHLALAYHSIHSNTFAYYYGQKALQFFQKTLNILRVIDSETLILIQLNAKEPFDMEETKQQYDKLLRVCESVNSNDRAHKIHNNLGFEYFRRKRYSESKASYEEALNLINDETPASNYLVTLSGYILACMKGNLLSSRELNHLATKGLNMATQHRDPSHVFFEIYLLTINEDEKELYEYIESTALPHFKKTGSQLMYQHYERQLFLYYVKTGQTEKGFRLASDKMSNEISYYELE</sequence>
<dbReference type="InterPro" id="IPR001387">
    <property type="entry name" value="Cro/C1-type_HTH"/>
</dbReference>
<dbReference type="SMART" id="SM00530">
    <property type="entry name" value="HTH_XRE"/>
    <property type="match status" value="1"/>
</dbReference>
<organism evidence="4 5">
    <name type="scientific">Rossellomorea aquimaris</name>
    <dbReference type="NCBI Taxonomy" id="189382"/>
    <lineage>
        <taxon>Bacteria</taxon>
        <taxon>Bacillati</taxon>
        <taxon>Bacillota</taxon>
        <taxon>Bacilli</taxon>
        <taxon>Bacillales</taxon>
        <taxon>Bacillaceae</taxon>
        <taxon>Rossellomorea</taxon>
    </lineage>
</organism>